<dbReference type="RefSeq" id="WP_221861476.1">
    <property type="nucleotide sequence ID" value="NZ_JAIKTU010000009.1"/>
</dbReference>
<reference evidence="1 2" key="1">
    <citation type="journal article" date="2021" name="Cell Host Microbe">
        <title>in vivo commensal control of Clostridioides difficile virulence.</title>
        <authorList>
            <person name="Girinathan B.P."/>
            <person name="Dibenedetto N."/>
            <person name="Worley J.N."/>
            <person name="Peltier J."/>
            <person name="Arrieta-Ortiz M.L."/>
            <person name="Rupa Christinal Immanuel S."/>
            <person name="Lavin R."/>
            <person name="Delaney M.L."/>
            <person name="Cummins C."/>
            <person name="Hoffmann M."/>
            <person name="Luo Y."/>
            <person name="Gonzalez-Escalona N."/>
            <person name="Allard M."/>
            <person name="Onderdonk A.B."/>
            <person name="Gerber G.K."/>
            <person name="Sonenshein A.L."/>
            <person name="Baliga N."/>
            <person name="Dupuy B."/>
            <person name="Bry L."/>
        </authorList>
    </citation>
    <scope>NUCLEOTIDE SEQUENCE [LARGE SCALE GENOMIC DNA]</scope>
    <source>
        <strain evidence="1 2">DSM 599</strain>
    </source>
</reference>
<organism evidence="1 2">
    <name type="scientific">Clostridium sardiniense</name>
    <name type="common">Clostridium absonum</name>
    <dbReference type="NCBI Taxonomy" id="29369"/>
    <lineage>
        <taxon>Bacteria</taxon>
        <taxon>Bacillati</taxon>
        <taxon>Bacillota</taxon>
        <taxon>Clostridia</taxon>
        <taxon>Eubacteriales</taxon>
        <taxon>Clostridiaceae</taxon>
        <taxon>Clostridium</taxon>
    </lineage>
</organism>
<dbReference type="Proteomes" id="UP001299068">
    <property type="component" value="Unassembled WGS sequence"/>
</dbReference>
<name>A0ABS7KZG4_CLOSR</name>
<comment type="caution">
    <text evidence="1">The sequence shown here is derived from an EMBL/GenBank/DDBJ whole genome shotgun (WGS) entry which is preliminary data.</text>
</comment>
<proteinExistence type="predicted"/>
<accession>A0ABS7KZG4</accession>
<sequence>MKPDKKYMSITDEENEFEAFEASAPYNNLNSGWAPIINVDSLDIENSHGYRSNKIPYSLGSQIDLRDQAINTALGVPSELYSYNNTSSTPIDTTTGVPTPTDILREFDMDLDENELLGSYTRYSKKCNPEQIFQRIRANNPLILKTMESYRIPFPIAKTLIKRIIALSNIYCNRE</sequence>
<keyword evidence="2" id="KW-1185">Reference proteome</keyword>
<evidence type="ECO:0000313" key="1">
    <source>
        <dbReference type="EMBL" id="MBY0756205.1"/>
    </source>
</evidence>
<protein>
    <submittedName>
        <fullName evidence="1">Uncharacterized protein</fullName>
    </submittedName>
</protein>
<dbReference type="EMBL" id="JAIKTU010000009">
    <property type="protein sequence ID" value="MBY0756205.1"/>
    <property type="molecule type" value="Genomic_DNA"/>
</dbReference>
<gene>
    <name evidence="1" type="ORF">K5V21_12190</name>
</gene>
<evidence type="ECO:0000313" key="2">
    <source>
        <dbReference type="Proteomes" id="UP001299068"/>
    </source>
</evidence>